<evidence type="ECO:0000313" key="1">
    <source>
        <dbReference type="EMBL" id="PTQ47543.1"/>
    </source>
</evidence>
<organism evidence="1 2">
    <name type="scientific">Marchantia polymorpha</name>
    <name type="common">Common liverwort</name>
    <name type="synonym">Marchantia aquatica</name>
    <dbReference type="NCBI Taxonomy" id="3197"/>
    <lineage>
        <taxon>Eukaryota</taxon>
        <taxon>Viridiplantae</taxon>
        <taxon>Streptophyta</taxon>
        <taxon>Embryophyta</taxon>
        <taxon>Marchantiophyta</taxon>
        <taxon>Marchantiopsida</taxon>
        <taxon>Marchantiidae</taxon>
        <taxon>Marchantiales</taxon>
        <taxon>Marchantiaceae</taxon>
        <taxon>Marchantia</taxon>
    </lineage>
</organism>
<evidence type="ECO:0008006" key="3">
    <source>
        <dbReference type="Google" id="ProtNLM"/>
    </source>
</evidence>
<dbReference type="OrthoDB" id="772271at2759"/>
<keyword evidence="2" id="KW-1185">Reference proteome</keyword>
<dbReference type="Gramene" id="Mp3g00040.1">
    <property type="protein sequence ID" value="Mp3g00040.1.cds"/>
    <property type="gene ID" value="Mp3g00040"/>
</dbReference>
<dbReference type="GO" id="GO:0010274">
    <property type="term" value="P:hydrotropism"/>
    <property type="evidence" value="ECO:0007669"/>
    <property type="project" value="InterPro"/>
</dbReference>
<dbReference type="NCBIfam" id="TIGR01570">
    <property type="entry name" value="A_thal_3588"/>
    <property type="match status" value="1"/>
</dbReference>
<dbReference type="Proteomes" id="UP000244005">
    <property type="component" value="Unassembled WGS sequence"/>
</dbReference>
<sequence length="277" mass="31167">MTRGAWFQICRRWELDWFGRCQAAPTARSKQERECQGMRMIDLGSTTGSIEINSRPTHLNCELSSGKKIWMAFRYLVTPCCGGSRRRSAVESMDDEGTFDSASLGHTVTGTFYGSRKGRVTLCIQEDSKGPPLLLLEFAMPTYSLVREMSSGMLRIALECEKSPPPFKDGRDGSRSPDLLLEPVWSLFCNGRKVGFAIRRLSSETDRKILNLMQSVSMGAGVIPLIERKVMMPEQEIMYMRARYERACGRSPDSLSLHLINPDGTPGQELSIFLFRS</sequence>
<dbReference type="PANTHER" id="PTHR31696">
    <property type="entry name" value="PROTEIN MIZU-KUSSEI 1"/>
    <property type="match status" value="1"/>
</dbReference>
<gene>
    <name evidence="1" type="ORF">MARPO_0007s0004</name>
</gene>
<accession>A0A2R6XN61</accession>
<proteinExistence type="predicted"/>
<reference evidence="2" key="1">
    <citation type="journal article" date="2017" name="Cell">
        <title>Insights into land plant evolution garnered from the Marchantia polymorpha genome.</title>
        <authorList>
            <person name="Bowman J.L."/>
            <person name="Kohchi T."/>
            <person name="Yamato K.T."/>
            <person name="Jenkins J."/>
            <person name="Shu S."/>
            <person name="Ishizaki K."/>
            <person name="Yamaoka S."/>
            <person name="Nishihama R."/>
            <person name="Nakamura Y."/>
            <person name="Berger F."/>
            <person name="Adam C."/>
            <person name="Aki S.S."/>
            <person name="Althoff F."/>
            <person name="Araki T."/>
            <person name="Arteaga-Vazquez M.A."/>
            <person name="Balasubrmanian S."/>
            <person name="Barry K."/>
            <person name="Bauer D."/>
            <person name="Boehm C.R."/>
            <person name="Briginshaw L."/>
            <person name="Caballero-Perez J."/>
            <person name="Catarino B."/>
            <person name="Chen F."/>
            <person name="Chiyoda S."/>
            <person name="Chovatia M."/>
            <person name="Davies K.M."/>
            <person name="Delmans M."/>
            <person name="Demura T."/>
            <person name="Dierschke T."/>
            <person name="Dolan L."/>
            <person name="Dorantes-Acosta A.E."/>
            <person name="Eklund D.M."/>
            <person name="Florent S.N."/>
            <person name="Flores-Sandoval E."/>
            <person name="Fujiyama A."/>
            <person name="Fukuzawa H."/>
            <person name="Galik B."/>
            <person name="Grimanelli D."/>
            <person name="Grimwood J."/>
            <person name="Grossniklaus U."/>
            <person name="Hamada T."/>
            <person name="Haseloff J."/>
            <person name="Hetherington A.J."/>
            <person name="Higo A."/>
            <person name="Hirakawa Y."/>
            <person name="Hundley H.N."/>
            <person name="Ikeda Y."/>
            <person name="Inoue K."/>
            <person name="Inoue S.I."/>
            <person name="Ishida S."/>
            <person name="Jia Q."/>
            <person name="Kakita M."/>
            <person name="Kanazawa T."/>
            <person name="Kawai Y."/>
            <person name="Kawashima T."/>
            <person name="Kennedy M."/>
            <person name="Kinose K."/>
            <person name="Kinoshita T."/>
            <person name="Kohara Y."/>
            <person name="Koide E."/>
            <person name="Komatsu K."/>
            <person name="Kopischke S."/>
            <person name="Kubo M."/>
            <person name="Kyozuka J."/>
            <person name="Lagercrantz U."/>
            <person name="Lin S.S."/>
            <person name="Lindquist E."/>
            <person name="Lipzen A.M."/>
            <person name="Lu C.W."/>
            <person name="De Luna E."/>
            <person name="Martienssen R.A."/>
            <person name="Minamino N."/>
            <person name="Mizutani M."/>
            <person name="Mizutani M."/>
            <person name="Mochizuki N."/>
            <person name="Monte I."/>
            <person name="Mosher R."/>
            <person name="Nagasaki H."/>
            <person name="Nakagami H."/>
            <person name="Naramoto S."/>
            <person name="Nishitani K."/>
            <person name="Ohtani M."/>
            <person name="Okamoto T."/>
            <person name="Okumura M."/>
            <person name="Phillips J."/>
            <person name="Pollak B."/>
            <person name="Reinders A."/>
            <person name="Rovekamp M."/>
            <person name="Sano R."/>
            <person name="Sawa S."/>
            <person name="Schmid M.W."/>
            <person name="Shirakawa M."/>
            <person name="Solano R."/>
            <person name="Spunde A."/>
            <person name="Suetsugu N."/>
            <person name="Sugano S."/>
            <person name="Sugiyama A."/>
            <person name="Sun R."/>
            <person name="Suzuki Y."/>
            <person name="Takenaka M."/>
            <person name="Takezawa D."/>
            <person name="Tomogane H."/>
            <person name="Tsuzuki M."/>
            <person name="Ueda T."/>
            <person name="Umeda M."/>
            <person name="Ward J.M."/>
            <person name="Watanabe Y."/>
            <person name="Yazaki K."/>
            <person name="Yokoyama R."/>
            <person name="Yoshitake Y."/>
            <person name="Yotsui I."/>
            <person name="Zachgo S."/>
            <person name="Schmutz J."/>
        </authorList>
    </citation>
    <scope>NUCLEOTIDE SEQUENCE [LARGE SCALE GENOMIC DNA]</scope>
    <source>
        <strain evidence="2">Tak-1</strain>
    </source>
</reference>
<dbReference type="InterPro" id="IPR006460">
    <property type="entry name" value="MIZ1-like_pln"/>
</dbReference>
<dbReference type="OMA" id="LHSIPMW"/>
<dbReference type="EMBL" id="KZ772679">
    <property type="protein sequence ID" value="PTQ47543.1"/>
    <property type="molecule type" value="Genomic_DNA"/>
</dbReference>
<dbReference type="Pfam" id="PF04759">
    <property type="entry name" value="DUF617"/>
    <property type="match status" value="1"/>
</dbReference>
<name>A0A2R6XN61_MARPO</name>
<dbReference type="AlphaFoldDB" id="A0A2R6XN61"/>
<dbReference type="PANTHER" id="PTHR31696:SF72">
    <property type="entry name" value="OS05G0280000 PROTEIN"/>
    <property type="match status" value="1"/>
</dbReference>
<protein>
    <recommendedName>
        <fullName evidence="3">Protein MIZU-KUSSEI 1</fullName>
    </recommendedName>
</protein>
<evidence type="ECO:0000313" key="2">
    <source>
        <dbReference type="Proteomes" id="UP000244005"/>
    </source>
</evidence>